<protein>
    <submittedName>
        <fullName evidence="1">Uncharacterized protein</fullName>
    </submittedName>
</protein>
<keyword evidence="2" id="KW-1185">Reference proteome</keyword>
<name>A0A6N4X7M5_9FLAO</name>
<accession>A0A6N4X7M5</accession>
<evidence type="ECO:0000313" key="2">
    <source>
        <dbReference type="Proteomes" id="UP000445144"/>
    </source>
</evidence>
<dbReference type="RefSeq" id="WP_162032530.1">
    <property type="nucleotide sequence ID" value="NZ_CACVBR010000011.1"/>
</dbReference>
<organism evidence="1 2">
    <name type="scientific">Chryseobacterium potabilaquae</name>
    <dbReference type="NCBI Taxonomy" id="2675057"/>
    <lineage>
        <taxon>Bacteria</taxon>
        <taxon>Pseudomonadati</taxon>
        <taxon>Bacteroidota</taxon>
        <taxon>Flavobacteriia</taxon>
        <taxon>Flavobacteriales</taxon>
        <taxon>Weeksellaceae</taxon>
        <taxon>Chryseobacterium group</taxon>
        <taxon>Chryseobacterium</taxon>
    </lineage>
</organism>
<sequence>MLTPFILFIIGLYLIAKVVFGKKKEVISNPPVNKYITRHEEKLKDDQEYKEYIEWCKIKGELAADKEGFDEYRMKEYQLYKKLIKHGISGL</sequence>
<gene>
    <name evidence="1" type="ORF">CHRY9293_01646</name>
</gene>
<proteinExistence type="predicted"/>
<evidence type="ECO:0000313" key="1">
    <source>
        <dbReference type="EMBL" id="CAA7195448.1"/>
    </source>
</evidence>
<dbReference type="AlphaFoldDB" id="A0A6N4X7M5"/>
<reference evidence="1 2" key="1">
    <citation type="submission" date="2020-01" db="EMBL/GenBank/DDBJ databases">
        <authorList>
            <person name="Rodrigo-Torres L."/>
            <person name="Arahal R. D."/>
            <person name="Lucena T."/>
        </authorList>
    </citation>
    <scope>NUCLEOTIDE SEQUENCE [LARGE SCALE GENOMIC DNA]</scope>
    <source>
        <strain evidence="1 2">CECT 9293</strain>
    </source>
</reference>
<dbReference type="Proteomes" id="UP000445144">
    <property type="component" value="Unassembled WGS sequence"/>
</dbReference>
<dbReference type="EMBL" id="CACVBR010000011">
    <property type="protein sequence ID" value="CAA7195448.1"/>
    <property type="molecule type" value="Genomic_DNA"/>
</dbReference>